<dbReference type="Proteomes" id="UP000308760">
    <property type="component" value="Unassembled WGS sequence"/>
</dbReference>
<protein>
    <submittedName>
        <fullName evidence="1">Uncharacterized protein</fullName>
    </submittedName>
</protein>
<evidence type="ECO:0000313" key="2">
    <source>
        <dbReference type="Proteomes" id="UP000308760"/>
    </source>
</evidence>
<dbReference type="AlphaFoldDB" id="A0A4S8QG76"/>
<gene>
    <name evidence="1" type="ORF">FAB82_04820</name>
</gene>
<keyword evidence="2" id="KW-1185">Reference proteome</keyword>
<dbReference type="RefSeq" id="WP_136533411.1">
    <property type="nucleotide sequence ID" value="NZ_STGY01000019.1"/>
</dbReference>
<name>A0A4S8QG76_9ACTN</name>
<comment type="caution">
    <text evidence="1">The sequence shown here is derived from an EMBL/GenBank/DDBJ whole genome shotgun (WGS) entry which is preliminary data.</text>
</comment>
<proteinExistence type="predicted"/>
<accession>A0A4S8QG76</accession>
<dbReference type="EMBL" id="STGY01000019">
    <property type="protein sequence ID" value="THV42711.1"/>
    <property type="molecule type" value="Genomic_DNA"/>
</dbReference>
<organism evidence="1 2">
    <name type="scientific">Glycomyces buryatensis</name>
    <dbReference type="NCBI Taxonomy" id="2570927"/>
    <lineage>
        <taxon>Bacteria</taxon>
        <taxon>Bacillati</taxon>
        <taxon>Actinomycetota</taxon>
        <taxon>Actinomycetes</taxon>
        <taxon>Glycomycetales</taxon>
        <taxon>Glycomycetaceae</taxon>
        <taxon>Glycomyces</taxon>
    </lineage>
</organism>
<reference evidence="2" key="1">
    <citation type="submission" date="2019-04" db="EMBL/GenBank/DDBJ databases">
        <title>Nocardioides xinjiangensis sp. nov.</title>
        <authorList>
            <person name="Liu S."/>
        </authorList>
    </citation>
    <scope>NUCLEOTIDE SEQUENCE [LARGE SCALE GENOMIC DNA]</scope>
    <source>
        <strain evidence="2">18</strain>
    </source>
</reference>
<evidence type="ECO:0000313" key="1">
    <source>
        <dbReference type="EMBL" id="THV42711.1"/>
    </source>
</evidence>
<sequence length="208" mass="22646">MELTAVMPDDIRDLTGEFVTLVLTDDTRISGIMKGVNAKGVRIVPSDGGKETTRSLRRVSAVVTEEIEDTRTEADYESEVAAFHTDDVLNADVADEAETADDDVMDDTRNEEEYDFEGEMTVITMDGGAYIEADDIPDDVSEITDEGPALPGSVSTPRELADIFGTSAFAIRQALRALGLNVGKGKRYDLSSLTKKELTSIREKVMAK</sequence>
<reference evidence="1 2" key="2">
    <citation type="submission" date="2019-05" db="EMBL/GenBank/DDBJ databases">
        <title>Glycomyces buryatensis sp. nov.</title>
        <authorList>
            <person name="Nikitina E."/>
        </authorList>
    </citation>
    <scope>NUCLEOTIDE SEQUENCE [LARGE SCALE GENOMIC DNA]</scope>
    <source>
        <strain evidence="1 2">18</strain>
    </source>
</reference>